<dbReference type="Proteomes" id="UP000753961">
    <property type="component" value="Unassembled WGS sequence"/>
</dbReference>
<dbReference type="InterPro" id="IPR013538">
    <property type="entry name" value="ASHA1/2-like_C"/>
</dbReference>
<comment type="similarity">
    <text evidence="1">Belongs to the AHA1 family.</text>
</comment>
<proteinExistence type="inferred from homology"/>
<keyword evidence="4" id="KW-1185">Reference proteome</keyword>
<dbReference type="SUPFAM" id="SSF55961">
    <property type="entry name" value="Bet v1-like"/>
    <property type="match status" value="1"/>
</dbReference>
<dbReference type="InterPro" id="IPR023393">
    <property type="entry name" value="START-like_dom_sf"/>
</dbReference>
<dbReference type="Pfam" id="PF08327">
    <property type="entry name" value="AHSA1"/>
    <property type="match status" value="1"/>
</dbReference>
<dbReference type="RefSeq" id="WP_222580161.1">
    <property type="nucleotide sequence ID" value="NZ_JAHVHU010000009.1"/>
</dbReference>
<organism evidence="3 4">
    <name type="scientific">Membranihabitans marinus</name>
    <dbReference type="NCBI Taxonomy" id="1227546"/>
    <lineage>
        <taxon>Bacteria</taxon>
        <taxon>Pseudomonadati</taxon>
        <taxon>Bacteroidota</taxon>
        <taxon>Saprospiria</taxon>
        <taxon>Saprospirales</taxon>
        <taxon>Saprospiraceae</taxon>
        <taxon>Membranihabitans</taxon>
    </lineage>
</organism>
<name>A0A953HPU8_9BACT</name>
<dbReference type="EMBL" id="JAHVHU010000009">
    <property type="protein sequence ID" value="MBY5958628.1"/>
    <property type="molecule type" value="Genomic_DNA"/>
</dbReference>
<protein>
    <submittedName>
        <fullName evidence="3">SRPBCC domain-containing protein</fullName>
    </submittedName>
</protein>
<dbReference type="AlphaFoldDB" id="A0A953HPU8"/>
<feature type="domain" description="Activator of Hsp90 ATPase homologue 1/2-like C-terminal" evidence="2">
    <location>
        <begin position="14"/>
        <end position="130"/>
    </location>
</feature>
<sequence>MKLIAQAMIQIQKPIEEVFEGIVNPDKMTGYFISESSGRLETGREITWKFPEFKDTYPLKDITVEPPHFISYVWDPETVVTMTLEEQPDKSTVIKVVENGKSLSEKNLQWLVGNTGGWANFLASMKAYLEYDVSLRKGAFDFMKKDEIDSPDHTTP</sequence>
<evidence type="ECO:0000313" key="3">
    <source>
        <dbReference type="EMBL" id="MBY5958628.1"/>
    </source>
</evidence>
<dbReference type="Gene3D" id="3.30.530.20">
    <property type="match status" value="1"/>
</dbReference>
<gene>
    <name evidence="3" type="ORF">KUV50_10820</name>
</gene>
<comment type="caution">
    <text evidence="3">The sequence shown here is derived from an EMBL/GenBank/DDBJ whole genome shotgun (WGS) entry which is preliminary data.</text>
</comment>
<accession>A0A953HPU8</accession>
<evidence type="ECO:0000259" key="2">
    <source>
        <dbReference type="Pfam" id="PF08327"/>
    </source>
</evidence>
<evidence type="ECO:0000256" key="1">
    <source>
        <dbReference type="ARBA" id="ARBA00006817"/>
    </source>
</evidence>
<reference evidence="3" key="1">
    <citation type="submission" date="2021-06" db="EMBL/GenBank/DDBJ databases">
        <title>44 bacteria genomes isolated from Dapeng, Shenzhen.</title>
        <authorList>
            <person name="Zheng W."/>
            <person name="Yu S."/>
            <person name="Huang Y."/>
        </authorList>
    </citation>
    <scope>NUCLEOTIDE SEQUENCE</scope>
    <source>
        <strain evidence="3">DP5N28-2</strain>
    </source>
</reference>
<evidence type="ECO:0000313" key="4">
    <source>
        <dbReference type="Proteomes" id="UP000753961"/>
    </source>
</evidence>